<keyword evidence="2" id="KW-0285">Flavoprotein</keyword>
<dbReference type="InterPro" id="IPR012675">
    <property type="entry name" value="Beta-grasp_dom_sf"/>
</dbReference>
<keyword evidence="6 10" id="KW-0560">Oxidoreductase</keyword>
<dbReference type="InterPro" id="IPR054582">
    <property type="entry name" value="DmmA-like_N"/>
</dbReference>
<evidence type="ECO:0000256" key="6">
    <source>
        <dbReference type="ARBA" id="ARBA00023002"/>
    </source>
</evidence>
<feature type="non-terminal residue" evidence="10">
    <location>
        <position position="1"/>
    </location>
</feature>
<dbReference type="EC" id="1.14.13.-" evidence="10"/>
<comment type="cofactor">
    <cofactor evidence="1">
        <name>FMN</name>
        <dbReference type="ChEBI" id="CHEBI:58210"/>
    </cofactor>
</comment>
<dbReference type="Gene3D" id="3.40.50.80">
    <property type="entry name" value="Nucleotide-binding domain of ferredoxin-NADP reductase (FNR) module"/>
    <property type="match status" value="1"/>
</dbReference>
<dbReference type="PANTHER" id="PTHR47354:SF1">
    <property type="entry name" value="CARNITINE MONOOXYGENASE REDUCTASE SUBUNIT"/>
    <property type="match status" value="1"/>
</dbReference>
<dbReference type="InterPro" id="IPR036010">
    <property type="entry name" value="2Fe-2S_ferredoxin-like_sf"/>
</dbReference>
<dbReference type="PROSITE" id="PS00197">
    <property type="entry name" value="2FE2S_FER_1"/>
    <property type="match status" value="1"/>
</dbReference>
<dbReference type="InterPro" id="IPR001041">
    <property type="entry name" value="2Fe-2S_ferredoxin-type"/>
</dbReference>
<keyword evidence="10" id="KW-0808">Transferase</keyword>
<evidence type="ECO:0000256" key="8">
    <source>
        <dbReference type="ARBA" id="ARBA00023014"/>
    </source>
</evidence>
<dbReference type="PANTHER" id="PTHR47354">
    <property type="entry name" value="NADH OXIDOREDUCTASE HCR"/>
    <property type="match status" value="1"/>
</dbReference>
<evidence type="ECO:0000256" key="4">
    <source>
        <dbReference type="ARBA" id="ARBA00022714"/>
    </source>
</evidence>
<organism evidence="10">
    <name type="scientific">hydrothermal vent metagenome</name>
    <dbReference type="NCBI Taxonomy" id="652676"/>
    <lineage>
        <taxon>unclassified sequences</taxon>
        <taxon>metagenomes</taxon>
        <taxon>ecological metagenomes</taxon>
    </lineage>
</organism>
<keyword evidence="4" id="KW-0001">2Fe-2S</keyword>
<dbReference type="InterPro" id="IPR039261">
    <property type="entry name" value="FNR_nucleotide-bd"/>
</dbReference>
<dbReference type="Pfam" id="PF00111">
    <property type="entry name" value="Fer2"/>
    <property type="match status" value="1"/>
</dbReference>
<keyword evidence="8" id="KW-0411">Iron-sulfur</keyword>
<dbReference type="Pfam" id="PF22290">
    <property type="entry name" value="DmmA-like_N"/>
    <property type="match status" value="1"/>
</dbReference>
<dbReference type="EMBL" id="UOEJ01000069">
    <property type="protein sequence ID" value="VAV95809.1"/>
    <property type="molecule type" value="Genomic_DNA"/>
</dbReference>
<keyword evidence="7" id="KW-0408">Iron</keyword>
<keyword evidence="5" id="KW-0479">Metal-binding</keyword>
<dbReference type="InterPro" id="IPR006058">
    <property type="entry name" value="2Fe2S_fd_BS"/>
</dbReference>
<dbReference type="GO" id="GO:0046872">
    <property type="term" value="F:metal ion binding"/>
    <property type="evidence" value="ECO:0007669"/>
    <property type="project" value="UniProtKB-KW"/>
</dbReference>
<protein>
    <submittedName>
        <fullName evidence="10">Flavodoxin reductases (Ferredoxin-NADPH reductases) family 1 Vanillate O-demethylase oxidoreductase</fullName>
        <ecNumber evidence="10">1.14.13.-</ecNumber>
    </submittedName>
</protein>
<feature type="domain" description="2Fe-2S ferredoxin-type" evidence="9">
    <location>
        <begin position="153"/>
        <end position="240"/>
    </location>
</feature>
<dbReference type="Gene3D" id="3.10.20.30">
    <property type="match status" value="1"/>
</dbReference>
<gene>
    <name evidence="10" type="ORF">MNBD_ALPHA01-60</name>
</gene>
<evidence type="ECO:0000259" key="9">
    <source>
        <dbReference type="PROSITE" id="PS51085"/>
    </source>
</evidence>
<dbReference type="CDD" id="cd06185">
    <property type="entry name" value="PDR_like"/>
    <property type="match status" value="1"/>
</dbReference>
<evidence type="ECO:0000313" key="10">
    <source>
        <dbReference type="EMBL" id="VAV95809.1"/>
    </source>
</evidence>
<accession>A0A3B0RV07</accession>
<dbReference type="InterPro" id="IPR050415">
    <property type="entry name" value="MRET"/>
</dbReference>
<dbReference type="CDD" id="cd00207">
    <property type="entry name" value="fer2"/>
    <property type="match status" value="1"/>
</dbReference>
<dbReference type="SUPFAM" id="SSF54292">
    <property type="entry name" value="2Fe-2S ferredoxin-like"/>
    <property type="match status" value="1"/>
</dbReference>
<proteinExistence type="predicted"/>
<dbReference type="GO" id="GO:0051537">
    <property type="term" value="F:2 iron, 2 sulfur cluster binding"/>
    <property type="evidence" value="ECO:0007669"/>
    <property type="project" value="UniProtKB-KW"/>
</dbReference>
<keyword evidence="10" id="KW-0489">Methyltransferase</keyword>
<dbReference type="GO" id="GO:0008168">
    <property type="term" value="F:methyltransferase activity"/>
    <property type="evidence" value="ECO:0007669"/>
    <property type="project" value="UniProtKB-KW"/>
</dbReference>
<dbReference type="PRINTS" id="PR00409">
    <property type="entry name" value="PHDIOXRDTASE"/>
</dbReference>
<reference evidence="10" key="1">
    <citation type="submission" date="2018-06" db="EMBL/GenBank/DDBJ databases">
        <authorList>
            <person name="Zhirakovskaya E."/>
        </authorList>
    </citation>
    <scope>NUCLEOTIDE SEQUENCE</scope>
</reference>
<dbReference type="AlphaFoldDB" id="A0A3B0RV07"/>
<dbReference type="SUPFAM" id="SSF52343">
    <property type="entry name" value="Ferredoxin reductase-like, C-terminal NADP-linked domain"/>
    <property type="match status" value="1"/>
</dbReference>
<evidence type="ECO:0000256" key="7">
    <source>
        <dbReference type="ARBA" id="ARBA00023004"/>
    </source>
</evidence>
<sequence length="240" mass="26739">SKLMKRIFKPGRKVFISSPHNHFTLEETASKSYLMGGGIGITPMIAMAHRLHDLNRDFELHYSARARDVAGFLDDLTSVPWADKIHYHFSDEDSRADLKQIFADMRPGYHAYVCGPDHFMTAVLEAAEKAGYPEDRLHREYFSVPETPEYINYDFILKLARSGREIPVPADKTALVALAEAGVYVDAKCSDGLCGVCSCTLIDGDVEHRDFVLGKADRTGKIILCSSRARKEGGVVTIDL</sequence>
<evidence type="ECO:0000256" key="1">
    <source>
        <dbReference type="ARBA" id="ARBA00001917"/>
    </source>
</evidence>
<evidence type="ECO:0000256" key="5">
    <source>
        <dbReference type="ARBA" id="ARBA00022723"/>
    </source>
</evidence>
<dbReference type="PROSITE" id="PS51085">
    <property type="entry name" value="2FE2S_FER_2"/>
    <property type="match status" value="1"/>
</dbReference>
<evidence type="ECO:0000256" key="3">
    <source>
        <dbReference type="ARBA" id="ARBA00022643"/>
    </source>
</evidence>
<dbReference type="GO" id="GO:0016491">
    <property type="term" value="F:oxidoreductase activity"/>
    <property type="evidence" value="ECO:0007669"/>
    <property type="project" value="UniProtKB-KW"/>
</dbReference>
<name>A0A3B0RV07_9ZZZZ</name>
<dbReference type="GO" id="GO:0032259">
    <property type="term" value="P:methylation"/>
    <property type="evidence" value="ECO:0007669"/>
    <property type="project" value="UniProtKB-KW"/>
</dbReference>
<keyword evidence="3" id="KW-0288">FMN</keyword>
<evidence type="ECO:0000256" key="2">
    <source>
        <dbReference type="ARBA" id="ARBA00022630"/>
    </source>
</evidence>